<dbReference type="SMART" id="SM00448">
    <property type="entry name" value="REC"/>
    <property type="match status" value="1"/>
</dbReference>
<dbReference type="PRINTS" id="PR00038">
    <property type="entry name" value="HTHLUXR"/>
</dbReference>
<dbReference type="InterPro" id="IPR016032">
    <property type="entry name" value="Sig_transdc_resp-reg_C-effctor"/>
</dbReference>
<keyword evidence="4" id="KW-0804">Transcription</keyword>
<evidence type="ECO:0000259" key="7">
    <source>
        <dbReference type="PROSITE" id="PS50110"/>
    </source>
</evidence>
<dbReference type="InterPro" id="IPR011006">
    <property type="entry name" value="CheY-like_superfamily"/>
</dbReference>
<dbReference type="PANTHER" id="PTHR43214">
    <property type="entry name" value="TWO-COMPONENT RESPONSE REGULATOR"/>
    <property type="match status" value="1"/>
</dbReference>
<dbReference type="CDD" id="cd06170">
    <property type="entry name" value="LuxR_C_like"/>
    <property type="match status" value="1"/>
</dbReference>
<keyword evidence="2" id="KW-0805">Transcription regulation</keyword>
<reference evidence="8 9" key="1">
    <citation type="submission" date="2016-11" db="EMBL/GenBank/DDBJ databases">
        <authorList>
            <person name="Jaros S."/>
            <person name="Januszkiewicz K."/>
            <person name="Wedrychowicz H."/>
        </authorList>
    </citation>
    <scope>NUCLEOTIDE SEQUENCE [LARGE SCALE GENOMIC DNA]</scope>
    <source>
        <strain evidence="8 9">CGMCC 4.5723</strain>
    </source>
</reference>
<evidence type="ECO:0000256" key="5">
    <source>
        <dbReference type="PROSITE-ProRule" id="PRU00169"/>
    </source>
</evidence>
<evidence type="ECO:0000259" key="6">
    <source>
        <dbReference type="PROSITE" id="PS50043"/>
    </source>
</evidence>
<dbReference type="SUPFAM" id="SSF46894">
    <property type="entry name" value="C-terminal effector domain of the bipartite response regulators"/>
    <property type="match status" value="1"/>
</dbReference>
<dbReference type="InterPro" id="IPR039420">
    <property type="entry name" value="WalR-like"/>
</dbReference>
<dbReference type="Pfam" id="PF00072">
    <property type="entry name" value="Response_reg"/>
    <property type="match status" value="1"/>
</dbReference>
<dbReference type="OrthoDB" id="9808843at2"/>
<dbReference type="PANTHER" id="PTHR43214:SF24">
    <property type="entry name" value="TRANSCRIPTIONAL REGULATORY PROTEIN NARL-RELATED"/>
    <property type="match status" value="1"/>
</dbReference>
<dbReference type="GO" id="GO:0000160">
    <property type="term" value="P:phosphorelay signal transduction system"/>
    <property type="evidence" value="ECO:0007669"/>
    <property type="project" value="InterPro"/>
</dbReference>
<evidence type="ECO:0000313" key="8">
    <source>
        <dbReference type="EMBL" id="SHI37098.1"/>
    </source>
</evidence>
<dbReference type="InterPro" id="IPR058245">
    <property type="entry name" value="NreC/VraR/RcsB-like_REC"/>
</dbReference>
<keyword evidence="9" id="KW-1185">Reference proteome</keyword>
<dbReference type="RefSeq" id="WP_073373677.1">
    <property type="nucleotide sequence ID" value="NZ_FQZK01000001.1"/>
</dbReference>
<organism evidence="8 9">
    <name type="scientific">Nocardiopsis flavescens</name>
    <dbReference type="NCBI Taxonomy" id="758803"/>
    <lineage>
        <taxon>Bacteria</taxon>
        <taxon>Bacillati</taxon>
        <taxon>Actinomycetota</taxon>
        <taxon>Actinomycetes</taxon>
        <taxon>Streptosporangiales</taxon>
        <taxon>Nocardiopsidaceae</taxon>
        <taxon>Nocardiopsis</taxon>
    </lineage>
</organism>
<keyword evidence="1 5" id="KW-0597">Phosphoprotein</keyword>
<sequence>MSEIRLLLADDDALMRAGVRAILAADPHLRVVAEAADGDQAVERALHHRPDLALLDVRMPGTDGLTAARRIRSLLPATAIVVLTLFGQDENIDAALDIGVDGFVLKTGDPADLLTGLRAAAAGAAFLSPPVVRRILARHYGPRTRRRDLDRERAAALTPRERQVLALLGRGETDRDIARLLGVAPSTVKTHLDSLRTRLGVHGRVHLALLAHRAGLTDHPPAP</sequence>
<dbReference type="InterPro" id="IPR001789">
    <property type="entry name" value="Sig_transdc_resp-reg_receiver"/>
</dbReference>
<accession>A0A1M6AL87</accession>
<feature type="modified residue" description="4-aspartylphosphate" evidence="5">
    <location>
        <position position="56"/>
    </location>
</feature>
<dbReference type="GO" id="GO:0006355">
    <property type="term" value="P:regulation of DNA-templated transcription"/>
    <property type="evidence" value="ECO:0007669"/>
    <property type="project" value="InterPro"/>
</dbReference>
<dbReference type="Proteomes" id="UP000184452">
    <property type="component" value="Unassembled WGS sequence"/>
</dbReference>
<dbReference type="PROSITE" id="PS50043">
    <property type="entry name" value="HTH_LUXR_2"/>
    <property type="match status" value="1"/>
</dbReference>
<dbReference type="Pfam" id="PF00196">
    <property type="entry name" value="GerE"/>
    <property type="match status" value="1"/>
</dbReference>
<dbReference type="CDD" id="cd17535">
    <property type="entry name" value="REC_NarL-like"/>
    <property type="match status" value="1"/>
</dbReference>
<proteinExistence type="predicted"/>
<keyword evidence="3 8" id="KW-0238">DNA-binding</keyword>
<feature type="domain" description="HTH luxR-type" evidence="6">
    <location>
        <begin position="150"/>
        <end position="215"/>
    </location>
</feature>
<dbReference type="STRING" id="758803.SAMN05421803_10123"/>
<evidence type="ECO:0000256" key="2">
    <source>
        <dbReference type="ARBA" id="ARBA00023015"/>
    </source>
</evidence>
<protein>
    <submittedName>
        <fullName evidence="8">DNA-binding response regulator, NarL/FixJ family, contains REC and HTH domains</fullName>
    </submittedName>
</protein>
<dbReference type="PROSITE" id="PS50110">
    <property type="entry name" value="RESPONSE_REGULATORY"/>
    <property type="match status" value="1"/>
</dbReference>
<gene>
    <name evidence="8" type="ORF">SAMN05421803_10123</name>
</gene>
<dbReference type="InterPro" id="IPR000792">
    <property type="entry name" value="Tscrpt_reg_LuxR_C"/>
</dbReference>
<evidence type="ECO:0000256" key="1">
    <source>
        <dbReference type="ARBA" id="ARBA00022553"/>
    </source>
</evidence>
<dbReference type="SUPFAM" id="SSF52172">
    <property type="entry name" value="CheY-like"/>
    <property type="match status" value="1"/>
</dbReference>
<evidence type="ECO:0000256" key="3">
    <source>
        <dbReference type="ARBA" id="ARBA00023125"/>
    </source>
</evidence>
<dbReference type="AlphaFoldDB" id="A0A1M6AL87"/>
<feature type="domain" description="Response regulatory" evidence="7">
    <location>
        <begin position="5"/>
        <end position="121"/>
    </location>
</feature>
<dbReference type="EMBL" id="FQZK01000001">
    <property type="protein sequence ID" value="SHI37098.1"/>
    <property type="molecule type" value="Genomic_DNA"/>
</dbReference>
<evidence type="ECO:0000256" key="4">
    <source>
        <dbReference type="ARBA" id="ARBA00023163"/>
    </source>
</evidence>
<dbReference type="SMART" id="SM00421">
    <property type="entry name" value="HTH_LUXR"/>
    <property type="match status" value="1"/>
</dbReference>
<evidence type="ECO:0000313" key="9">
    <source>
        <dbReference type="Proteomes" id="UP000184452"/>
    </source>
</evidence>
<name>A0A1M6AL87_9ACTN</name>
<dbReference type="Gene3D" id="3.40.50.2300">
    <property type="match status" value="1"/>
</dbReference>
<dbReference type="GO" id="GO:0003677">
    <property type="term" value="F:DNA binding"/>
    <property type="evidence" value="ECO:0007669"/>
    <property type="project" value="UniProtKB-KW"/>
</dbReference>